<dbReference type="SMART" id="SM00257">
    <property type="entry name" value="LysM"/>
    <property type="match status" value="1"/>
</dbReference>
<keyword evidence="3" id="KW-1185">Reference proteome</keyword>
<dbReference type="AlphaFoldDB" id="A0A1U9JST9"/>
<evidence type="ECO:0000313" key="3">
    <source>
        <dbReference type="Proteomes" id="UP000188912"/>
    </source>
</evidence>
<feature type="domain" description="LysM" evidence="1">
    <location>
        <begin position="100"/>
        <end position="151"/>
    </location>
</feature>
<evidence type="ECO:0000313" key="2">
    <source>
        <dbReference type="EMBL" id="AQS40931.1"/>
    </source>
</evidence>
<proteinExistence type="predicted"/>
<dbReference type="PANTHER" id="PTHR34700:SF4">
    <property type="entry name" value="PHAGE-LIKE ELEMENT PBSX PROTEIN XKDP"/>
    <property type="match status" value="1"/>
</dbReference>
<sequence>MMSVVHFVKNTGKKPATGDRPTEEDLRHALDFYMLETGEVHLSLEGDTVFLSGRVASHEILEKTVIAVGNFFGIAVVDVTTLTIAGEDEAAGHAANGHWAYYVVKHGDTLQTIAEKIYGEYPEKWQQRIFEANYPILSAPEHIYLGQVLRLPDACS</sequence>
<dbReference type="EMBL" id="CP017315">
    <property type="protein sequence ID" value="AQS40931.1"/>
    <property type="molecule type" value="Genomic_DNA"/>
</dbReference>
<name>A0A1U9JST9_9HYPH</name>
<reference evidence="2 3" key="2">
    <citation type="journal article" date="2016" name="Sci. Rep.">
        <title>The genome of Rhizobiales bacteria in predatory ants reveals urease gene functions but no genes for nitrogen fixation.</title>
        <authorList>
            <person name="Neuvonen M.M."/>
            <person name="Tamarit D."/>
            <person name="Naslund K."/>
            <person name="Liebig J."/>
            <person name="Feldhaar H."/>
            <person name="Moran N.A."/>
            <person name="Guy L."/>
            <person name="Andersson S.G."/>
        </authorList>
    </citation>
    <scope>NUCLEOTIDE SEQUENCE [LARGE SCALE GENOMIC DNA]</scope>
    <source>
        <strain evidence="2 3">Hsal</strain>
    </source>
</reference>
<dbReference type="STRING" id="1902579.BHV28_02090"/>
<protein>
    <submittedName>
        <fullName evidence="2">Phospholipid-binding protein</fullName>
    </submittedName>
</protein>
<gene>
    <name evidence="2" type="ORF">BHV28_02090</name>
</gene>
<dbReference type="PROSITE" id="PS51782">
    <property type="entry name" value="LYSM"/>
    <property type="match status" value="1"/>
</dbReference>
<reference evidence="2 3" key="1">
    <citation type="journal article" date="2010" name="Science">
        <title>Genomic comparison of the ants Camponotus floridanus and Harpegnathos saltator.</title>
        <authorList>
            <person name="Bonasio R."/>
            <person name="Zhang G."/>
            <person name="Ye C."/>
            <person name="Mutti N.S."/>
            <person name="Fang X."/>
            <person name="Qin N."/>
            <person name="Donahue G."/>
            <person name="Yang P."/>
            <person name="Li Q."/>
            <person name="Li C."/>
            <person name="Zhang P."/>
            <person name="Huang Z."/>
            <person name="Berger S.L."/>
            <person name="Reinberg D."/>
            <person name="Wang J."/>
            <person name="Liebig J."/>
        </authorList>
    </citation>
    <scope>NUCLEOTIDE SEQUENCE [LARGE SCALE GENOMIC DNA]</scope>
    <source>
        <strain evidence="2 3">Hsal</strain>
    </source>
</reference>
<dbReference type="Gene3D" id="3.10.350.10">
    <property type="entry name" value="LysM domain"/>
    <property type="match status" value="1"/>
</dbReference>
<dbReference type="InterPro" id="IPR036779">
    <property type="entry name" value="LysM_dom_sf"/>
</dbReference>
<dbReference type="InterPro" id="IPR018392">
    <property type="entry name" value="LysM"/>
</dbReference>
<organism evidence="2 3">
    <name type="scientific">Candidatus Tokpelaia hoelldobleri</name>
    <dbReference type="NCBI Taxonomy" id="1902579"/>
    <lineage>
        <taxon>Bacteria</taxon>
        <taxon>Pseudomonadati</taxon>
        <taxon>Pseudomonadota</taxon>
        <taxon>Alphaproteobacteria</taxon>
        <taxon>Hyphomicrobiales</taxon>
        <taxon>Candidatus Tokpelaia</taxon>
    </lineage>
</organism>
<dbReference type="SUPFAM" id="SSF54106">
    <property type="entry name" value="LysM domain"/>
    <property type="match status" value="1"/>
</dbReference>
<dbReference type="Pfam" id="PF01476">
    <property type="entry name" value="LysM"/>
    <property type="match status" value="1"/>
</dbReference>
<dbReference type="KEGG" id="thd:BHV28_02090"/>
<dbReference type="Proteomes" id="UP000188912">
    <property type="component" value="Chromosome"/>
</dbReference>
<dbReference type="InterPro" id="IPR052196">
    <property type="entry name" value="Bact_Kbp"/>
</dbReference>
<evidence type="ECO:0000259" key="1">
    <source>
        <dbReference type="PROSITE" id="PS51782"/>
    </source>
</evidence>
<dbReference type="PANTHER" id="PTHR34700">
    <property type="entry name" value="POTASSIUM BINDING PROTEIN KBP"/>
    <property type="match status" value="1"/>
</dbReference>
<dbReference type="CDD" id="cd00118">
    <property type="entry name" value="LysM"/>
    <property type="match status" value="1"/>
</dbReference>
<accession>A0A1U9JST9</accession>